<accession>A0ABM0X4M1</accession>
<organism evidence="1 2">
    <name type="scientific">Camelina sativa</name>
    <name type="common">False flax</name>
    <name type="synonym">Myagrum sativum</name>
    <dbReference type="NCBI Taxonomy" id="90675"/>
    <lineage>
        <taxon>Eukaryota</taxon>
        <taxon>Viridiplantae</taxon>
        <taxon>Streptophyta</taxon>
        <taxon>Embryophyta</taxon>
        <taxon>Tracheophyta</taxon>
        <taxon>Spermatophyta</taxon>
        <taxon>Magnoliopsida</taxon>
        <taxon>eudicotyledons</taxon>
        <taxon>Gunneridae</taxon>
        <taxon>Pentapetalae</taxon>
        <taxon>rosids</taxon>
        <taxon>malvids</taxon>
        <taxon>Brassicales</taxon>
        <taxon>Brassicaceae</taxon>
        <taxon>Camelineae</taxon>
        <taxon>Camelina</taxon>
    </lineage>
</organism>
<evidence type="ECO:0000313" key="1">
    <source>
        <dbReference type="Proteomes" id="UP000694864"/>
    </source>
</evidence>
<keyword evidence="1" id="KW-1185">Reference proteome</keyword>
<protein>
    <submittedName>
        <fullName evidence="2">Adenylate isopentenyltransferase 6, chloroplastic-like</fullName>
    </submittedName>
</protein>
<gene>
    <name evidence="2" type="primary">LOC104759328</name>
</gene>
<reference evidence="1" key="1">
    <citation type="journal article" date="2014" name="Nat. Commun.">
        <title>The emerging biofuel crop Camelina sativa retains a highly undifferentiated hexaploid genome structure.</title>
        <authorList>
            <person name="Kagale S."/>
            <person name="Koh C."/>
            <person name="Nixon J."/>
            <person name="Bollina V."/>
            <person name="Clarke W.E."/>
            <person name="Tuteja R."/>
            <person name="Spillane C."/>
            <person name="Robinson S.J."/>
            <person name="Links M.G."/>
            <person name="Clarke C."/>
            <person name="Higgins E.E."/>
            <person name="Huebert T."/>
            <person name="Sharpe A.G."/>
            <person name="Parkin I.A."/>
        </authorList>
    </citation>
    <scope>NUCLEOTIDE SEQUENCE [LARGE SCALE GENOMIC DNA]</scope>
    <source>
        <strain evidence="1">cv. DH55</strain>
    </source>
</reference>
<sequence>MARLGVRKTIGVEEFDQYFRVYPRERNTGVWDLGRKAAYKEAVKGMKERMCLVVKKYKEKIIKLIRGGWEIKKLDAMGAIMTELNKSLIALGEGRSSMEILQRDVVEESVKTVNSFLLEG</sequence>
<dbReference type="RefSeq" id="XP_010480576.1">
    <property type="nucleotide sequence ID" value="XM_010482274.1"/>
</dbReference>
<dbReference type="Proteomes" id="UP000694864">
    <property type="component" value="Chromosome 17"/>
</dbReference>
<proteinExistence type="predicted"/>
<dbReference type="GeneID" id="104759328"/>
<evidence type="ECO:0000313" key="2">
    <source>
        <dbReference type="RefSeq" id="XP_010480576.1"/>
    </source>
</evidence>
<dbReference type="Gene3D" id="1.10.287.890">
    <property type="entry name" value="Crystal structure of tRNA isopentenylpyrophosphate transferase (bh2366) domain"/>
    <property type="match status" value="1"/>
</dbReference>
<name>A0ABM0X4M1_CAMSA</name>
<reference evidence="2" key="2">
    <citation type="submission" date="2025-08" db="UniProtKB">
        <authorList>
            <consortium name="RefSeq"/>
        </authorList>
    </citation>
    <scope>IDENTIFICATION</scope>
    <source>
        <tissue evidence="2">Leaf</tissue>
    </source>
</reference>